<sequence>MSRLFEELDYRPTPIGALVLRRRHEARLGVDVLEIKLGDEHLMSDLFTASEIALAQLGLAACEGDGLDVVVGGLGLGYTARAALDEPRTGSLIVVEYLEAVIDWHQTGLLPLGPELVADPRCRLVEGDFFAMARSEAGFDPEAPGRLFDAILLDIDHSPDALLDARSESFYQPEGLHKLAAHLKPGGMFGLWSDERTDDAFTGRLSAVFAHAWAEPVTFHNPLQDKPFTQTVYLARKSSG</sequence>
<evidence type="ECO:0000256" key="1">
    <source>
        <dbReference type="ARBA" id="ARBA00023115"/>
    </source>
</evidence>
<dbReference type="PANTHER" id="PTHR43317">
    <property type="entry name" value="THERMOSPERMINE SYNTHASE ACAULIS5"/>
    <property type="match status" value="1"/>
</dbReference>
<keyword evidence="3" id="KW-1185">Reference proteome</keyword>
<dbReference type="InterPro" id="IPR029063">
    <property type="entry name" value="SAM-dependent_MTases_sf"/>
</dbReference>
<evidence type="ECO:0000313" key="3">
    <source>
        <dbReference type="Proteomes" id="UP001320715"/>
    </source>
</evidence>
<proteinExistence type="predicted"/>
<dbReference type="EMBL" id="JAAAML010000001">
    <property type="protein sequence ID" value="MCO6407281.1"/>
    <property type="molecule type" value="Genomic_DNA"/>
</dbReference>
<evidence type="ECO:0000313" key="2">
    <source>
        <dbReference type="EMBL" id="MCO6407281.1"/>
    </source>
</evidence>
<accession>A0ABT1CNT4</accession>
<dbReference type="Gene3D" id="3.40.50.150">
    <property type="entry name" value="Vaccinia Virus protein VP39"/>
    <property type="match status" value="1"/>
</dbReference>
<dbReference type="PANTHER" id="PTHR43317:SF3">
    <property type="entry name" value="BLR2883 PROTEIN"/>
    <property type="match status" value="1"/>
</dbReference>
<gene>
    <name evidence="2" type="ORF">GTW23_03765</name>
</gene>
<reference evidence="2 3" key="1">
    <citation type="submission" date="2020-01" db="EMBL/GenBank/DDBJ databases">
        <title>Genomes of bacteria type strains.</title>
        <authorList>
            <person name="Chen J."/>
            <person name="Zhu S."/>
            <person name="Yang J."/>
        </authorList>
    </citation>
    <scope>NUCLEOTIDE SEQUENCE [LARGE SCALE GENOMIC DNA]</scope>
    <source>
        <strain evidence="2 3">DSM 16655</strain>
    </source>
</reference>
<keyword evidence="1" id="KW-0620">Polyamine biosynthesis</keyword>
<dbReference type="SUPFAM" id="SSF53335">
    <property type="entry name" value="S-adenosyl-L-methionine-dependent methyltransferases"/>
    <property type="match status" value="1"/>
</dbReference>
<comment type="caution">
    <text evidence="2">The sequence shown here is derived from an EMBL/GenBank/DDBJ whole genome shotgun (WGS) entry which is preliminary data.</text>
</comment>
<dbReference type="Proteomes" id="UP001320715">
    <property type="component" value="Unassembled WGS sequence"/>
</dbReference>
<dbReference type="RefSeq" id="WP_252914672.1">
    <property type="nucleotide sequence ID" value="NZ_JAAAML010000001.1"/>
</dbReference>
<protein>
    <submittedName>
        <fullName evidence="2">Spermidine synthase</fullName>
    </submittedName>
</protein>
<organism evidence="2 3">
    <name type="scientific">Hoeflea alexandrii</name>
    <dbReference type="NCBI Taxonomy" id="288436"/>
    <lineage>
        <taxon>Bacteria</taxon>
        <taxon>Pseudomonadati</taxon>
        <taxon>Pseudomonadota</taxon>
        <taxon>Alphaproteobacteria</taxon>
        <taxon>Hyphomicrobiales</taxon>
        <taxon>Rhizobiaceae</taxon>
        <taxon>Hoeflea</taxon>
    </lineage>
</organism>
<name>A0ABT1CNT4_9HYPH</name>